<reference evidence="1 2" key="1">
    <citation type="submission" date="2019-04" db="EMBL/GenBank/DDBJ databases">
        <title>An improved genome assembly and genetic linkage map for asparagus bean, Vigna unguiculata ssp. sesquipedialis.</title>
        <authorList>
            <person name="Xia Q."/>
            <person name="Zhang R."/>
            <person name="Dong Y."/>
        </authorList>
    </citation>
    <scope>NUCLEOTIDE SEQUENCE [LARGE SCALE GENOMIC DNA]</scope>
    <source>
        <tissue evidence="1">Leaf</tissue>
    </source>
</reference>
<keyword evidence="2" id="KW-1185">Reference proteome</keyword>
<evidence type="ECO:0000313" key="2">
    <source>
        <dbReference type="Proteomes" id="UP000501690"/>
    </source>
</evidence>
<proteinExistence type="predicted"/>
<dbReference type="EMBL" id="CP039353">
    <property type="protein sequence ID" value="QCE06061.1"/>
    <property type="molecule type" value="Genomic_DNA"/>
</dbReference>
<dbReference type="Proteomes" id="UP000501690">
    <property type="component" value="Linkage Group LG9"/>
</dbReference>
<gene>
    <name evidence="1" type="ORF">DEO72_LG9g1070</name>
</gene>
<protein>
    <submittedName>
        <fullName evidence="1">Uncharacterized protein</fullName>
    </submittedName>
</protein>
<name>A0A4D6MZM4_VIGUN</name>
<organism evidence="1 2">
    <name type="scientific">Vigna unguiculata</name>
    <name type="common">Cowpea</name>
    <dbReference type="NCBI Taxonomy" id="3917"/>
    <lineage>
        <taxon>Eukaryota</taxon>
        <taxon>Viridiplantae</taxon>
        <taxon>Streptophyta</taxon>
        <taxon>Embryophyta</taxon>
        <taxon>Tracheophyta</taxon>
        <taxon>Spermatophyta</taxon>
        <taxon>Magnoliopsida</taxon>
        <taxon>eudicotyledons</taxon>
        <taxon>Gunneridae</taxon>
        <taxon>Pentapetalae</taxon>
        <taxon>rosids</taxon>
        <taxon>fabids</taxon>
        <taxon>Fabales</taxon>
        <taxon>Fabaceae</taxon>
        <taxon>Papilionoideae</taxon>
        <taxon>50 kb inversion clade</taxon>
        <taxon>NPAAA clade</taxon>
        <taxon>indigoferoid/millettioid clade</taxon>
        <taxon>Phaseoleae</taxon>
        <taxon>Vigna</taxon>
    </lineage>
</organism>
<dbReference type="AlphaFoldDB" id="A0A4D6MZM4"/>
<sequence>MRLELVGNHHLVRIRKCTMFLRAIWIVASTKLSVKTSCIMLLAPGGKVCSARSSLENSGSGRRLALGSGKVHGWWITCDDMSGEVHIKLLSRGDTSKVSSYVPCSRLRDATCGEVWGWRITCVGLRAGRSVEQDYEWGGYKALGLRSWPRTNSPFLFVYGDDRVIRYTGADVDTGDAEDAQATK</sequence>
<accession>A0A4D6MZM4</accession>
<evidence type="ECO:0000313" key="1">
    <source>
        <dbReference type="EMBL" id="QCE06061.1"/>
    </source>
</evidence>